<gene>
    <name evidence="2" type="ORF">NP439_21450</name>
</gene>
<dbReference type="Proteomes" id="UP001059773">
    <property type="component" value="Chromosome"/>
</dbReference>
<name>A0ABY5JUL4_9BACI</name>
<organism evidence="2 3">
    <name type="scientific">Oceanobacillus jeddahense</name>
    <dbReference type="NCBI Taxonomy" id="1462527"/>
    <lineage>
        <taxon>Bacteria</taxon>
        <taxon>Bacillati</taxon>
        <taxon>Bacillota</taxon>
        <taxon>Bacilli</taxon>
        <taxon>Bacillales</taxon>
        <taxon>Bacillaceae</taxon>
        <taxon>Oceanobacillus</taxon>
    </lineage>
</organism>
<accession>A0ABY5JUL4</accession>
<dbReference type="EMBL" id="CP101914">
    <property type="protein sequence ID" value="UUI02572.1"/>
    <property type="molecule type" value="Genomic_DNA"/>
</dbReference>
<reference evidence="2" key="1">
    <citation type="submission" date="2022-07" db="EMBL/GenBank/DDBJ databases">
        <title>FELIX.</title>
        <authorList>
            <person name="Wan K.H."/>
            <person name="Park S."/>
            <person name="Lawrence Q."/>
            <person name="Eichenberger J.P."/>
            <person name="Booth B.W."/>
            <person name="Piaggio A.J."/>
            <person name="Chandler J.C."/>
            <person name="Franklin A.B."/>
            <person name="Celniker S.E."/>
        </authorList>
    </citation>
    <scope>NUCLEOTIDE SEQUENCE</scope>
    <source>
        <strain evidence="2">QA-1986 374</strain>
    </source>
</reference>
<dbReference type="InterPro" id="IPR010106">
    <property type="entry name" value="RpnA"/>
</dbReference>
<evidence type="ECO:0000313" key="3">
    <source>
        <dbReference type="Proteomes" id="UP001059773"/>
    </source>
</evidence>
<evidence type="ECO:0000256" key="1">
    <source>
        <dbReference type="SAM" id="MobiDB-lite"/>
    </source>
</evidence>
<keyword evidence="3" id="KW-1185">Reference proteome</keyword>
<evidence type="ECO:0000313" key="2">
    <source>
        <dbReference type="EMBL" id="UUI02572.1"/>
    </source>
</evidence>
<dbReference type="RefSeq" id="WP_256707812.1">
    <property type="nucleotide sequence ID" value="NZ_CP101914.1"/>
</dbReference>
<dbReference type="Pfam" id="PF12784">
    <property type="entry name" value="PDDEXK_2"/>
    <property type="match status" value="1"/>
</dbReference>
<dbReference type="PANTHER" id="PTHR41317:SF1">
    <property type="entry name" value="PD-(D_E)XK NUCLEASE FAMILY TRANSPOSASE"/>
    <property type="match status" value="1"/>
</dbReference>
<dbReference type="PANTHER" id="PTHR41317">
    <property type="entry name" value="PD-(D_E)XK NUCLEASE FAMILY TRANSPOSASE"/>
    <property type="match status" value="1"/>
</dbReference>
<proteinExistence type="predicted"/>
<protein>
    <submittedName>
        <fullName evidence="2">Rpn family recombination-promoting nuclease/putative transposase</fullName>
    </submittedName>
</protein>
<feature type="region of interest" description="Disordered" evidence="1">
    <location>
        <begin position="291"/>
        <end position="319"/>
    </location>
</feature>
<sequence length="401" mass="48199">MNSPQKTLQLTSQHVFEDQEKYGNDSRRKIRTNKLLRQIDEHQLMDLKIDYAFKQLFGNERNKDITVVFLNAFLIQAGRDPIQKLYFRNIEIGGEYIDDKKGRLDVLVQTESKEWINVEIQFNNQYNIEKRSLFYWSRIYNWQLEAGQEYDELNPVITINIMNFEMFQETDAFHTMFHLYDIAEKIRLTTMQEYHFVEIPKLIRAWKQDKLNPWDDLLTRWLLLLGVVDKKRNYFYEDIFRELEEIAVGDKSLDVAMRVWEDLSRTQEERLEYEARLKQILDEQSRLRSRERAEQRRKEAEQQKEVAEQQREEAEQQRKEAVQQKEIAEQNYEQQKVRFAEEKQKRLELEERTALVGHNAVKAVARQFLENGISFEVVIQNTGLTEAEVKTILEDISKDKN</sequence>
<dbReference type="NCBIfam" id="TIGR01784">
    <property type="entry name" value="T_den_put_tspse"/>
    <property type="match status" value="1"/>
</dbReference>